<protein>
    <submittedName>
        <fullName evidence="9">2-octaprenyl-6-methoxyphenol hydroxylase/2-octaprenylphenol hydroxylase</fullName>
        <ecNumber evidence="9">1.14.13.-</ecNumber>
    </submittedName>
</protein>
<evidence type="ECO:0000256" key="2">
    <source>
        <dbReference type="ARBA" id="ARBA00004749"/>
    </source>
</evidence>
<dbReference type="SUPFAM" id="SSF51905">
    <property type="entry name" value="FAD/NAD(P)-binding domain"/>
    <property type="match status" value="1"/>
</dbReference>
<comment type="pathway">
    <text evidence="2">Cofactor biosynthesis; ubiquinone biosynthesis.</text>
</comment>
<organism evidence="9 10">
    <name type="scientific">Mariprofundus aestuarium</name>
    <dbReference type="NCBI Taxonomy" id="1921086"/>
    <lineage>
        <taxon>Bacteria</taxon>
        <taxon>Pseudomonadati</taxon>
        <taxon>Pseudomonadota</taxon>
        <taxon>Candidatius Mariprofundia</taxon>
        <taxon>Mariprofundales</taxon>
        <taxon>Mariprofundaceae</taxon>
        <taxon>Mariprofundus</taxon>
    </lineage>
</organism>
<dbReference type="UniPathway" id="UPA00232"/>
<evidence type="ECO:0000256" key="4">
    <source>
        <dbReference type="ARBA" id="ARBA00022630"/>
    </source>
</evidence>
<keyword evidence="10" id="KW-1185">Reference proteome</keyword>
<dbReference type="Proteomes" id="UP000231701">
    <property type="component" value="Chromosome"/>
</dbReference>
<proteinExistence type="inferred from homology"/>
<dbReference type="OrthoDB" id="9769565at2"/>
<sequence length="412" mass="44118">MGKAEHFDIVIVGGGAVGATLALELEHLAYSVAVIEHAEPSFSSSNPERVIALNYGSRCHLERLGLWQGVEEGGVGNIRHIIVTEPGNRGRVDIDASDGRNDMPAMEELGYVVEMGLLLKPLYEKLRASSVTLFSPASLSEFTQHSERVEITLSTGEGEHQLTAALMVAADGTHSQIRRMAGIGLFGWDYNRFGLVASVSCEKGHRDFAHECFRNSGPLALLPLADGRFSIVWAMAPAEATQLLAMSDEAFISTLQRAVGENTMAEIGAITAVSKRASYPLELSIAKQFTAPRIALVGNAAHTIHPVAGQGMNLGFRDVQDMVTMLDGELAHSDPGQPIILQGYAEKRRADVMAVAGFTESMTHTFGSTIPGAKLLRGLALEKMAFTPSLQGLLLRQASGIGQMQAVTGELL</sequence>
<dbReference type="AlphaFoldDB" id="A0A2K8KZR4"/>
<keyword evidence="5" id="KW-0274">FAD</keyword>
<dbReference type="KEGG" id="maes:Ga0123461_1000"/>
<dbReference type="GO" id="GO:0004497">
    <property type="term" value="F:monooxygenase activity"/>
    <property type="evidence" value="ECO:0007669"/>
    <property type="project" value="UniProtKB-KW"/>
</dbReference>
<dbReference type="PRINTS" id="PR00420">
    <property type="entry name" value="RNGMNOXGNASE"/>
</dbReference>
<keyword evidence="7" id="KW-0503">Monooxygenase</keyword>
<comment type="similarity">
    <text evidence="3">Belongs to the UbiH/COQ6 family.</text>
</comment>
<evidence type="ECO:0000256" key="6">
    <source>
        <dbReference type="ARBA" id="ARBA00023002"/>
    </source>
</evidence>
<dbReference type="PANTHER" id="PTHR43876">
    <property type="entry name" value="UBIQUINONE BIOSYNTHESIS MONOOXYGENASE COQ6, MITOCHONDRIAL"/>
    <property type="match status" value="1"/>
</dbReference>
<dbReference type="InterPro" id="IPR010971">
    <property type="entry name" value="UbiH/COQ6"/>
</dbReference>
<evidence type="ECO:0000256" key="5">
    <source>
        <dbReference type="ARBA" id="ARBA00022827"/>
    </source>
</evidence>
<evidence type="ECO:0000256" key="7">
    <source>
        <dbReference type="ARBA" id="ARBA00023033"/>
    </source>
</evidence>
<dbReference type="GO" id="GO:0006744">
    <property type="term" value="P:ubiquinone biosynthetic process"/>
    <property type="evidence" value="ECO:0007669"/>
    <property type="project" value="UniProtKB-UniPathway"/>
</dbReference>
<dbReference type="Gene3D" id="3.50.50.60">
    <property type="entry name" value="FAD/NAD(P)-binding domain"/>
    <property type="match status" value="2"/>
</dbReference>
<dbReference type="PROSITE" id="PS01304">
    <property type="entry name" value="UBIH"/>
    <property type="match status" value="1"/>
</dbReference>
<evidence type="ECO:0000313" key="10">
    <source>
        <dbReference type="Proteomes" id="UP000231701"/>
    </source>
</evidence>
<dbReference type="PANTHER" id="PTHR43876:SF7">
    <property type="entry name" value="UBIQUINONE BIOSYNTHESIS MONOOXYGENASE COQ6, MITOCHONDRIAL"/>
    <property type="match status" value="1"/>
</dbReference>
<evidence type="ECO:0000256" key="3">
    <source>
        <dbReference type="ARBA" id="ARBA00005349"/>
    </source>
</evidence>
<dbReference type="GO" id="GO:0016705">
    <property type="term" value="F:oxidoreductase activity, acting on paired donors, with incorporation or reduction of molecular oxygen"/>
    <property type="evidence" value="ECO:0007669"/>
    <property type="project" value="InterPro"/>
</dbReference>
<dbReference type="Pfam" id="PF01494">
    <property type="entry name" value="FAD_binding_3"/>
    <property type="match status" value="1"/>
</dbReference>
<dbReference type="GO" id="GO:0071949">
    <property type="term" value="F:FAD binding"/>
    <property type="evidence" value="ECO:0007669"/>
    <property type="project" value="InterPro"/>
</dbReference>
<name>A0A2K8KZR4_MARES</name>
<dbReference type="InterPro" id="IPR018168">
    <property type="entry name" value="Ubi_Hdrlase_CS"/>
</dbReference>
<evidence type="ECO:0000256" key="1">
    <source>
        <dbReference type="ARBA" id="ARBA00001974"/>
    </source>
</evidence>
<dbReference type="EMBL" id="CP018799">
    <property type="protein sequence ID" value="ATX79419.1"/>
    <property type="molecule type" value="Genomic_DNA"/>
</dbReference>
<gene>
    <name evidence="9" type="ORF">Ga0123461_1000</name>
</gene>
<evidence type="ECO:0000259" key="8">
    <source>
        <dbReference type="Pfam" id="PF01494"/>
    </source>
</evidence>
<keyword evidence="4" id="KW-0285">Flavoprotein</keyword>
<feature type="domain" description="FAD-binding" evidence="8">
    <location>
        <begin position="8"/>
        <end position="356"/>
    </location>
</feature>
<comment type="cofactor">
    <cofactor evidence="1">
        <name>FAD</name>
        <dbReference type="ChEBI" id="CHEBI:57692"/>
    </cofactor>
</comment>
<dbReference type="RefSeq" id="WP_100277315.1">
    <property type="nucleotide sequence ID" value="NZ_CP018799.1"/>
</dbReference>
<keyword evidence="6 9" id="KW-0560">Oxidoreductase</keyword>
<evidence type="ECO:0000313" key="9">
    <source>
        <dbReference type="EMBL" id="ATX79419.1"/>
    </source>
</evidence>
<dbReference type="EC" id="1.14.13.-" evidence="9"/>
<dbReference type="InterPro" id="IPR002938">
    <property type="entry name" value="FAD-bd"/>
</dbReference>
<dbReference type="InterPro" id="IPR051205">
    <property type="entry name" value="UbiH/COQ6_monooxygenase"/>
</dbReference>
<dbReference type="NCBIfam" id="TIGR01988">
    <property type="entry name" value="Ubi-OHases"/>
    <property type="match status" value="1"/>
</dbReference>
<reference evidence="9 10" key="1">
    <citation type="submission" date="2016-12" db="EMBL/GenBank/DDBJ databases">
        <title>Isolation and genomic insights into novel planktonic Zetaproteobacteria from stratified waters of the Chesapeake Bay.</title>
        <authorList>
            <person name="McAllister S.M."/>
            <person name="Kato S."/>
            <person name="Chan C.S."/>
            <person name="Chiu B.K."/>
            <person name="Field E.K."/>
        </authorList>
    </citation>
    <scope>NUCLEOTIDE SEQUENCE [LARGE SCALE GENOMIC DNA]</scope>
    <source>
        <strain evidence="9 10">CP-5</strain>
    </source>
</reference>
<dbReference type="InterPro" id="IPR036188">
    <property type="entry name" value="FAD/NAD-bd_sf"/>
</dbReference>
<accession>A0A2K8KZR4</accession>